<reference evidence="1 3" key="1">
    <citation type="submission" date="2020-08" db="EMBL/GenBank/DDBJ databases">
        <title>Genomic Encyclopedia of Type Strains, Phase IV (KMG-IV): sequencing the most valuable type-strain genomes for metagenomic binning, comparative biology and taxonomic classification.</title>
        <authorList>
            <person name="Goeker M."/>
        </authorList>
    </citation>
    <scope>NUCLEOTIDE SEQUENCE [LARGE SCALE GENOMIC DNA]</scope>
    <source>
        <strain evidence="1 3">DSM 10508</strain>
    </source>
</reference>
<dbReference type="EMBL" id="JACHGM010000004">
    <property type="protein sequence ID" value="MBB5141535.1"/>
    <property type="molecule type" value="Genomic_DNA"/>
</dbReference>
<dbReference type="AlphaFoldDB" id="A0AB34Z2W3"/>
<organism evidence="1 3">
    <name type="scientific">Borreliella afzelii</name>
    <name type="common">Borrelia afzelii</name>
    <dbReference type="NCBI Taxonomy" id="29518"/>
    <lineage>
        <taxon>Bacteria</taxon>
        <taxon>Pseudomonadati</taxon>
        <taxon>Spirochaetota</taxon>
        <taxon>Spirochaetia</taxon>
        <taxon>Spirochaetales</taxon>
        <taxon>Borreliaceae</taxon>
        <taxon>Borreliella</taxon>
    </lineage>
</organism>
<comment type="caution">
    <text evidence="1">The sequence shown here is derived from an EMBL/GenBank/DDBJ whole genome shotgun (WGS) entry which is preliminary data.</text>
</comment>
<dbReference type="Proteomes" id="UP000529652">
    <property type="component" value="Unassembled WGS sequence"/>
</dbReference>
<evidence type="ECO:0000313" key="3">
    <source>
        <dbReference type="Proteomes" id="UP000529652"/>
    </source>
</evidence>
<protein>
    <submittedName>
        <fullName evidence="1">Uncharacterized protein</fullName>
    </submittedName>
</protein>
<name>A0AB34Z2W3_BORAF</name>
<evidence type="ECO:0000313" key="2">
    <source>
        <dbReference type="EMBL" id="MBB5141535.1"/>
    </source>
</evidence>
<dbReference type="RefSeq" id="WP_011703996.1">
    <property type="nucleotide sequence ID" value="NZ_CAXOVT010000007.1"/>
</dbReference>
<proteinExistence type="predicted"/>
<evidence type="ECO:0000313" key="1">
    <source>
        <dbReference type="EMBL" id="MBB5141510.1"/>
    </source>
</evidence>
<sequence length="58" mass="6554">MNIFDPILSSLAVVINAFIVDFDTLLGKVFFIRTVTMCGINVNFKNCVILSLLIRKVY</sequence>
<gene>
    <name evidence="1" type="ORF">HNP63_000931</name>
    <name evidence="2" type="ORF">HNP63_000956</name>
</gene>
<accession>A0AB34Z2W3</accession>
<dbReference type="EMBL" id="JACHGM010000004">
    <property type="protein sequence ID" value="MBB5141510.1"/>
    <property type="molecule type" value="Genomic_DNA"/>
</dbReference>